<comment type="caution">
    <text evidence="1">The sequence shown here is derived from an EMBL/GenBank/DDBJ whole genome shotgun (WGS) entry which is preliminary data.</text>
</comment>
<gene>
    <name evidence="1" type="ORF">DPEC_G00279330</name>
</gene>
<keyword evidence="2" id="KW-1185">Reference proteome</keyword>
<evidence type="ECO:0000313" key="1">
    <source>
        <dbReference type="EMBL" id="KAJ7992501.1"/>
    </source>
</evidence>
<accession>A0ACC2FME9</accession>
<dbReference type="EMBL" id="CM055752">
    <property type="protein sequence ID" value="KAJ7992501.1"/>
    <property type="molecule type" value="Genomic_DNA"/>
</dbReference>
<evidence type="ECO:0000313" key="2">
    <source>
        <dbReference type="Proteomes" id="UP001157502"/>
    </source>
</evidence>
<sequence length="68" mass="8152">MELKHLMNSLDKDSSNQRKRGCTSRLAIFPERRPYQFHQDMSENNRFGGSNSRSENWYPCHCGWSWSR</sequence>
<organism evidence="1 2">
    <name type="scientific">Dallia pectoralis</name>
    <name type="common">Alaska blackfish</name>
    <dbReference type="NCBI Taxonomy" id="75939"/>
    <lineage>
        <taxon>Eukaryota</taxon>
        <taxon>Metazoa</taxon>
        <taxon>Chordata</taxon>
        <taxon>Craniata</taxon>
        <taxon>Vertebrata</taxon>
        <taxon>Euteleostomi</taxon>
        <taxon>Actinopterygii</taxon>
        <taxon>Neopterygii</taxon>
        <taxon>Teleostei</taxon>
        <taxon>Protacanthopterygii</taxon>
        <taxon>Esociformes</taxon>
        <taxon>Umbridae</taxon>
        <taxon>Dallia</taxon>
    </lineage>
</organism>
<name>A0ACC2FME9_DALPE</name>
<proteinExistence type="predicted"/>
<reference evidence="1" key="1">
    <citation type="submission" date="2021-05" db="EMBL/GenBank/DDBJ databases">
        <authorList>
            <person name="Pan Q."/>
            <person name="Jouanno E."/>
            <person name="Zahm M."/>
            <person name="Klopp C."/>
            <person name="Cabau C."/>
            <person name="Louis A."/>
            <person name="Berthelot C."/>
            <person name="Parey E."/>
            <person name="Roest Crollius H."/>
            <person name="Montfort J."/>
            <person name="Robinson-Rechavi M."/>
            <person name="Bouchez O."/>
            <person name="Lampietro C."/>
            <person name="Lopez Roques C."/>
            <person name="Donnadieu C."/>
            <person name="Postlethwait J."/>
            <person name="Bobe J."/>
            <person name="Dillon D."/>
            <person name="Chandos A."/>
            <person name="von Hippel F."/>
            <person name="Guiguen Y."/>
        </authorList>
    </citation>
    <scope>NUCLEOTIDE SEQUENCE</scope>
    <source>
        <strain evidence="1">YG-Jan2019</strain>
    </source>
</reference>
<dbReference type="Proteomes" id="UP001157502">
    <property type="component" value="Chromosome 25"/>
</dbReference>
<protein>
    <submittedName>
        <fullName evidence="1">Uncharacterized protein</fullName>
    </submittedName>
</protein>